<dbReference type="OrthoDB" id="1144324at2"/>
<dbReference type="AlphaFoldDB" id="H1Y0V9"/>
<sequence>MKYAHTDHNRYWLLSVCMVILLYINGCKPEKFPITTNPTLNAIQYFDNNPNFSMFDQALVKSGYAGFLGAYGAYTVFAPNNTAMTAYLKTINKSGVDQVDDATIKSFVSMHIIQDTLSTLNFTDGKLPTATMYGQFITTGTALTNGTALYTVNKQANIVQPNIRVGNGIIHAVDHVLTPATLTIAQTIAANPKYSIFNQALIATGYADTLNVLPASNPGRPFLTLIAQTDSVFNAAGISSYTDLKNKYSTTGNPKNPNDSLYLYVAYRIIPSLQFMGDIIGSPSQNTLAPQQTIITQLINGDVVLNQVVFNGVTELGVPLDRSKGDVPASNGVIQSVKTNFKYKVRQPTPVYFDITDQPELRKITSLFRRPSQSLVIAMGQVAAWNWDTKVASYIGPNYFNDGNPPSNYYVNGDGLAITLRLTSAAPQWFETKTPLIVKGVYKVWICFRKGIGQYTQISVDGQALSRIVSLADYIPSTTATQAVLESQGYKRYSNAPASNSTQMAVLAGVVTINTTDVHTVRFTCVKDQGSGSNNATIDMIQFLPVGMNQTNFLIDAKTGNIIANPNP</sequence>
<dbReference type="InterPro" id="IPR000782">
    <property type="entry name" value="FAS1_domain"/>
</dbReference>
<gene>
    <name evidence="2" type="ORF">Mucpa_5109</name>
</gene>
<dbReference type="EMBL" id="CM001403">
    <property type="protein sequence ID" value="EHQ29184.1"/>
    <property type="molecule type" value="Genomic_DNA"/>
</dbReference>
<keyword evidence="3" id="KW-1185">Reference proteome</keyword>
<organism evidence="2 3">
    <name type="scientific">Mucilaginibacter paludis DSM 18603</name>
    <dbReference type="NCBI Taxonomy" id="714943"/>
    <lineage>
        <taxon>Bacteria</taxon>
        <taxon>Pseudomonadati</taxon>
        <taxon>Bacteroidota</taxon>
        <taxon>Sphingobacteriia</taxon>
        <taxon>Sphingobacteriales</taxon>
        <taxon>Sphingobacteriaceae</taxon>
        <taxon>Mucilaginibacter</taxon>
    </lineage>
</organism>
<dbReference type="HOGENOM" id="CLU_484670_0_0_10"/>
<evidence type="ECO:0000313" key="2">
    <source>
        <dbReference type="EMBL" id="EHQ29184.1"/>
    </source>
</evidence>
<dbReference type="RefSeq" id="WP_008510227.1">
    <property type="nucleotide sequence ID" value="NZ_CM001403.1"/>
</dbReference>
<dbReference type="PANTHER" id="PTHR10900">
    <property type="entry name" value="PERIOSTIN-RELATED"/>
    <property type="match status" value="1"/>
</dbReference>
<dbReference type="Pfam" id="PF02469">
    <property type="entry name" value="Fasciclin"/>
    <property type="match status" value="1"/>
</dbReference>
<dbReference type="STRING" id="714943.Mucpa_5109"/>
<evidence type="ECO:0000313" key="3">
    <source>
        <dbReference type="Proteomes" id="UP000002774"/>
    </source>
</evidence>
<feature type="domain" description="FAS1" evidence="1">
    <location>
        <begin position="181"/>
        <end position="334"/>
    </location>
</feature>
<dbReference type="Gene3D" id="2.30.180.10">
    <property type="entry name" value="FAS1 domain"/>
    <property type="match status" value="2"/>
</dbReference>
<dbReference type="SMART" id="SM00554">
    <property type="entry name" value="FAS1"/>
    <property type="match status" value="1"/>
</dbReference>
<dbReference type="InterPro" id="IPR036378">
    <property type="entry name" value="FAS1_dom_sf"/>
</dbReference>
<dbReference type="PANTHER" id="PTHR10900:SF77">
    <property type="entry name" value="FI19380P1"/>
    <property type="match status" value="1"/>
</dbReference>
<accession>H1Y0V9</accession>
<proteinExistence type="predicted"/>
<protein>
    <submittedName>
        <fullName evidence="2">Beta-Ig-H3/fasciclin</fullName>
    </submittedName>
</protein>
<dbReference type="PROSITE" id="PS50213">
    <property type="entry name" value="FAS1"/>
    <property type="match status" value="2"/>
</dbReference>
<feature type="domain" description="FAS1" evidence="1">
    <location>
        <begin position="39"/>
        <end position="177"/>
    </location>
</feature>
<dbReference type="Proteomes" id="UP000002774">
    <property type="component" value="Chromosome"/>
</dbReference>
<dbReference type="InterPro" id="IPR050904">
    <property type="entry name" value="Adhesion/Biosynth-related"/>
</dbReference>
<dbReference type="SUPFAM" id="SSF82153">
    <property type="entry name" value="FAS1 domain"/>
    <property type="match status" value="2"/>
</dbReference>
<evidence type="ECO:0000259" key="1">
    <source>
        <dbReference type="PROSITE" id="PS50213"/>
    </source>
</evidence>
<reference evidence="2" key="1">
    <citation type="submission" date="2011-09" db="EMBL/GenBank/DDBJ databases">
        <title>The permanent draft genome of Mucilaginibacter paludis DSM 18603.</title>
        <authorList>
            <consortium name="US DOE Joint Genome Institute (JGI-PGF)"/>
            <person name="Lucas S."/>
            <person name="Han J."/>
            <person name="Lapidus A."/>
            <person name="Bruce D."/>
            <person name="Goodwin L."/>
            <person name="Pitluck S."/>
            <person name="Peters L."/>
            <person name="Kyrpides N."/>
            <person name="Mavromatis K."/>
            <person name="Ivanova N."/>
            <person name="Mikhailova N."/>
            <person name="Held B."/>
            <person name="Detter J.C."/>
            <person name="Tapia R."/>
            <person name="Han C."/>
            <person name="Land M."/>
            <person name="Hauser L."/>
            <person name="Markowitz V."/>
            <person name="Cheng J.-F."/>
            <person name="Hugenholtz P."/>
            <person name="Woyke T."/>
            <person name="Wu D."/>
            <person name="Tindall B."/>
            <person name="Brambilla E."/>
            <person name="Klenk H.-P."/>
            <person name="Eisen J.A."/>
        </authorList>
    </citation>
    <scope>NUCLEOTIDE SEQUENCE [LARGE SCALE GENOMIC DNA]</scope>
    <source>
        <strain evidence="2">DSM 18603</strain>
    </source>
</reference>
<name>H1Y0V9_9SPHI</name>
<dbReference type="eggNOG" id="COG2335">
    <property type="taxonomic scope" value="Bacteria"/>
</dbReference>